<keyword evidence="2" id="KW-0547">Nucleotide-binding</keyword>
<dbReference type="PANTHER" id="PTHR48013">
    <property type="entry name" value="DUAL SPECIFICITY MITOGEN-ACTIVATED PROTEIN KINASE KINASE 5-RELATED"/>
    <property type="match status" value="1"/>
</dbReference>
<dbReference type="InterPro" id="IPR000719">
    <property type="entry name" value="Prot_kinase_dom"/>
</dbReference>
<dbReference type="SUPFAM" id="SSF56112">
    <property type="entry name" value="Protein kinase-like (PK-like)"/>
    <property type="match status" value="1"/>
</dbReference>
<comment type="catalytic activity">
    <reaction evidence="9">
        <text>L-tyrosyl-[protein] + ATP = O-phospho-L-tyrosyl-[protein] + ADP + H(+)</text>
        <dbReference type="Rhea" id="RHEA:10596"/>
        <dbReference type="Rhea" id="RHEA-COMP:10136"/>
        <dbReference type="Rhea" id="RHEA-COMP:20101"/>
        <dbReference type="ChEBI" id="CHEBI:15378"/>
        <dbReference type="ChEBI" id="CHEBI:30616"/>
        <dbReference type="ChEBI" id="CHEBI:46858"/>
        <dbReference type="ChEBI" id="CHEBI:61978"/>
        <dbReference type="ChEBI" id="CHEBI:456216"/>
        <dbReference type="EC" id="2.7.12.2"/>
    </reaction>
</comment>
<keyword evidence="12" id="KW-0723">Serine/threonine-protein kinase</keyword>
<organism evidence="12 13">
    <name type="scientific">Rhizocola hellebori</name>
    <dbReference type="NCBI Taxonomy" id="1392758"/>
    <lineage>
        <taxon>Bacteria</taxon>
        <taxon>Bacillati</taxon>
        <taxon>Actinomycetota</taxon>
        <taxon>Actinomycetes</taxon>
        <taxon>Micromonosporales</taxon>
        <taxon>Micromonosporaceae</taxon>
        <taxon>Rhizocola</taxon>
    </lineage>
</organism>
<dbReference type="InterPro" id="IPR011009">
    <property type="entry name" value="Kinase-like_dom_sf"/>
</dbReference>
<proteinExistence type="inferred from homology"/>
<evidence type="ECO:0000256" key="4">
    <source>
        <dbReference type="ARBA" id="ARBA00022840"/>
    </source>
</evidence>
<dbReference type="GO" id="GO:0004674">
    <property type="term" value="F:protein serine/threonine kinase activity"/>
    <property type="evidence" value="ECO:0007669"/>
    <property type="project" value="UniProtKB-KW"/>
</dbReference>
<name>A0A8J3Q8S1_9ACTN</name>
<evidence type="ECO:0000256" key="2">
    <source>
        <dbReference type="ARBA" id="ARBA00022741"/>
    </source>
</evidence>
<evidence type="ECO:0000256" key="1">
    <source>
        <dbReference type="ARBA" id="ARBA00022679"/>
    </source>
</evidence>
<dbReference type="EC" id="2.7.12.2" evidence="6"/>
<keyword evidence="3 12" id="KW-0418">Kinase</keyword>
<comment type="caution">
    <text evidence="12">The sequence shown here is derived from an EMBL/GenBank/DDBJ whole genome shotgun (WGS) entry which is preliminary data.</text>
</comment>
<evidence type="ECO:0000256" key="9">
    <source>
        <dbReference type="ARBA" id="ARBA00051693"/>
    </source>
</evidence>
<keyword evidence="13" id="KW-1185">Reference proteome</keyword>
<dbReference type="Pfam" id="PF00069">
    <property type="entry name" value="Pkinase"/>
    <property type="match status" value="1"/>
</dbReference>
<feature type="domain" description="Protein kinase" evidence="11">
    <location>
        <begin position="38"/>
        <end position="316"/>
    </location>
</feature>
<sequence>MTHVQAGGRGLAIFTQNDGLTELAWAVPVPIGYRIGDWEVTAGIATGNWASVYAARRRTRGVPAEAALKFAATGTLTRRQIGPLRDMIQRELAVHHDADHSSRLIRCHEIHEVDDAARPELDGSVVLVLDRAERSLADLIADQGGAPIPEAATVIEQICEGLDHLHRKGWVHGDLKPANVLVMADGSVRLADFGLAAKIEGTHGFMPPLVSSDYVPPERWTERLGARGLPVRTSADIWALGVIAYELVTGRYPFPGAGVRTRAIAAAQYTAGSEPIQFPTELTPFWRSFLTDCLASTHAERARHDAASLLERVSAITSAPSARPPSPRLPAARSRAGRGWRRSAQSITPTSLSLAAAGVCGLPHAYHAEPGRPS</sequence>
<evidence type="ECO:0000256" key="7">
    <source>
        <dbReference type="ARBA" id="ARBA00049014"/>
    </source>
</evidence>
<dbReference type="GO" id="GO:0005524">
    <property type="term" value="F:ATP binding"/>
    <property type="evidence" value="ECO:0007669"/>
    <property type="project" value="UniProtKB-KW"/>
</dbReference>
<evidence type="ECO:0000256" key="3">
    <source>
        <dbReference type="ARBA" id="ARBA00022777"/>
    </source>
</evidence>
<keyword evidence="1" id="KW-0808">Transferase</keyword>
<dbReference type="SMART" id="SM00220">
    <property type="entry name" value="S_TKc"/>
    <property type="match status" value="1"/>
</dbReference>
<evidence type="ECO:0000313" key="12">
    <source>
        <dbReference type="EMBL" id="GIH06134.1"/>
    </source>
</evidence>
<dbReference type="AlphaFoldDB" id="A0A8J3Q8S1"/>
<dbReference type="PANTHER" id="PTHR48013:SF9">
    <property type="entry name" value="DUAL SPECIFICITY MITOGEN-ACTIVATED PROTEIN KINASE KINASE 5"/>
    <property type="match status" value="1"/>
</dbReference>
<accession>A0A8J3Q8S1</accession>
<evidence type="ECO:0000256" key="8">
    <source>
        <dbReference type="ARBA" id="ARBA00049299"/>
    </source>
</evidence>
<evidence type="ECO:0000256" key="6">
    <source>
        <dbReference type="ARBA" id="ARBA00038999"/>
    </source>
</evidence>
<gene>
    <name evidence="12" type="ORF">Rhe02_42010</name>
</gene>
<dbReference type="PROSITE" id="PS50011">
    <property type="entry name" value="PROTEIN_KINASE_DOM"/>
    <property type="match status" value="1"/>
</dbReference>
<keyword evidence="4" id="KW-0067">ATP-binding</keyword>
<reference evidence="12" key="1">
    <citation type="submission" date="2021-01" db="EMBL/GenBank/DDBJ databases">
        <title>Whole genome shotgun sequence of Rhizocola hellebori NBRC 109834.</title>
        <authorList>
            <person name="Komaki H."/>
            <person name="Tamura T."/>
        </authorList>
    </citation>
    <scope>NUCLEOTIDE SEQUENCE</scope>
    <source>
        <strain evidence="12">NBRC 109834</strain>
    </source>
</reference>
<dbReference type="Proteomes" id="UP000612899">
    <property type="component" value="Unassembled WGS sequence"/>
</dbReference>
<comment type="catalytic activity">
    <reaction evidence="8">
        <text>L-threonyl-[protein] + ATP = O-phospho-L-threonyl-[protein] + ADP + H(+)</text>
        <dbReference type="Rhea" id="RHEA:46608"/>
        <dbReference type="Rhea" id="RHEA-COMP:11060"/>
        <dbReference type="Rhea" id="RHEA-COMP:11605"/>
        <dbReference type="ChEBI" id="CHEBI:15378"/>
        <dbReference type="ChEBI" id="CHEBI:30013"/>
        <dbReference type="ChEBI" id="CHEBI:30616"/>
        <dbReference type="ChEBI" id="CHEBI:61977"/>
        <dbReference type="ChEBI" id="CHEBI:456216"/>
        <dbReference type="EC" id="2.7.12.2"/>
    </reaction>
</comment>
<feature type="region of interest" description="Disordered" evidence="10">
    <location>
        <begin position="317"/>
        <end position="348"/>
    </location>
</feature>
<comment type="catalytic activity">
    <reaction evidence="7">
        <text>L-seryl-[protein] + ATP = O-phospho-L-seryl-[protein] + ADP + H(+)</text>
        <dbReference type="Rhea" id="RHEA:17989"/>
        <dbReference type="Rhea" id="RHEA-COMP:9863"/>
        <dbReference type="Rhea" id="RHEA-COMP:11604"/>
        <dbReference type="ChEBI" id="CHEBI:15378"/>
        <dbReference type="ChEBI" id="CHEBI:29999"/>
        <dbReference type="ChEBI" id="CHEBI:30616"/>
        <dbReference type="ChEBI" id="CHEBI:83421"/>
        <dbReference type="ChEBI" id="CHEBI:456216"/>
        <dbReference type="EC" id="2.7.12.2"/>
    </reaction>
</comment>
<dbReference type="Gene3D" id="1.10.510.10">
    <property type="entry name" value="Transferase(Phosphotransferase) domain 1"/>
    <property type="match status" value="1"/>
</dbReference>
<comment type="similarity">
    <text evidence="5">Belongs to the protein kinase superfamily. STE Ser/Thr protein kinase family. MAP kinase kinase subfamily.</text>
</comment>
<evidence type="ECO:0000313" key="13">
    <source>
        <dbReference type="Proteomes" id="UP000612899"/>
    </source>
</evidence>
<dbReference type="EMBL" id="BONY01000024">
    <property type="protein sequence ID" value="GIH06134.1"/>
    <property type="molecule type" value="Genomic_DNA"/>
</dbReference>
<evidence type="ECO:0000256" key="5">
    <source>
        <dbReference type="ARBA" id="ARBA00038035"/>
    </source>
</evidence>
<evidence type="ECO:0000256" key="10">
    <source>
        <dbReference type="SAM" id="MobiDB-lite"/>
    </source>
</evidence>
<evidence type="ECO:0000259" key="11">
    <source>
        <dbReference type="PROSITE" id="PS50011"/>
    </source>
</evidence>
<protein>
    <recommendedName>
        <fullName evidence="6">mitogen-activated protein kinase kinase</fullName>
        <ecNumber evidence="6">2.7.12.2</ecNumber>
    </recommendedName>
</protein>